<evidence type="ECO:0000256" key="2">
    <source>
        <dbReference type="ARBA" id="ARBA00022741"/>
    </source>
</evidence>
<dbReference type="InterPro" id="IPR027417">
    <property type="entry name" value="P-loop_NTPase"/>
</dbReference>
<dbReference type="InterPro" id="IPR041677">
    <property type="entry name" value="DNA2/NAM7_AAA_11"/>
</dbReference>
<keyword evidence="5" id="KW-0067">ATP-binding</keyword>
<evidence type="ECO:0000313" key="9">
    <source>
        <dbReference type="EMBL" id="ACH90516.1"/>
    </source>
</evidence>
<evidence type="ECO:0000259" key="7">
    <source>
        <dbReference type="SMART" id="SM00382"/>
    </source>
</evidence>
<dbReference type="Pfam" id="PF13087">
    <property type="entry name" value="AAA_12"/>
    <property type="match status" value="1"/>
</dbReference>
<dbReference type="InterPro" id="IPR003593">
    <property type="entry name" value="AAA+_ATPase"/>
</dbReference>
<comment type="similarity">
    <text evidence="1">Belongs to the DNA2/NAM7 helicase family.</text>
</comment>
<sequence length="925" mass="107514">MTDKENFYSGFFLGRLPGSFDSRFLIKVACFQPGKEERNVFELTTDTKREEDYGEMVHFWVDKGPLQNKSFVRFEENYETFFIHENKMFDRIVHTDKDFYVGVNDLPDSDIYIHPDLGKMIDTRSIVTPGKKYNFITFEVKQNENNSFDIEIVGGEVQGKEKNSEEPSAKEKIIQKMEQVHEVMKVEYEYNKNEETANWDVIGHLKLIKFYDKDLTSGLRPVLRLMDNRHVALFKKQRETMPIKMIKVIEVDGIWKDDVNFVPQEGTLLPTDHDEKTVVLLGNDYRHKFERLFKREDVFRLESNNTLTHLKFWQNQKQNTNPVYQYTLEDNPESLTLQDVLESHMTDPIELNSFDSMEKEAGIPFSNEKQRTAIKMALNENRKLVCIQGPPGTGKTFTLTLLLCRLIQQKKQVVVLAPTREALANIRMMTKKTLKRMGIKVHEHALMDTNEYRDVINKSDRALMAAEEVRDLRKAFDNGEITENVLDEMRQSIINRVRNEVGAEVIGNVRVAFATIGASFVDFVMKHKKFDPCLCIIDEAAQVMEAQTWPAVYKMKRIVMAGDPKQLPALVFTDEAKAFGLQNSVMDRILEKKNNFSWIMLENQYRSNAKIATWSNTCFYHNQLKTDVKCHEYSLHTILNPQPKKFRNLFDPLVLIDTSLERDVEKRLETYEHAVFDTNSINKTKQGFSYANLAEAKIAIGHYQRLLKYGVQPSDIAIITPYKGQTSLVTKLMEEFGAETGYTDFVQTTIGTVDSVQGKEYEVVIFTMVRSNPRKTMGFVSELRRLNVVITRAKRHFMFIGNGYLLAESKKDEIRKLYDCFKNAKRRFHPNNAFGEDGNVTDYVSNNFGQDLESFMNYSNDEEMINWCKRFNENGPDYRAKKALAWEKREETRLMKTISKVKYEYKRGSTEQLASELDQLDCSSN</sequence>
<evidence type="ECO:0000259" key="8">
    <source>
        <dbReference type="SMART" id="SM00487"/>
    </source>
</evidence>
<dbReference type="GO" id="GO:0005737">
    <property type="term" value="C:cytoplasm"/>
    <property type="evidence" value="ECO:0000314"/>
    <property type="project" value="WormBase"/>
</dbReference>
<dbReference type="InterPro" id="IPR041679">
    <property type="entry name" value="DNA2/NAM7-like_C"/>
</dbReference>
<dbReference type="GO" id="GO:0004386">
    <property type="term" value="F:helicase activity"/>
    <property type="evidence" value="ECO:0000250"/>
    <property type="project" value="WormBase"/>
</dbReference>
<comment type="catalytic activity">
    <reaction evidence="6">
        <text>ATP + H2O = ADP + phosphate + H(+)</text>
        <dbReference type="Rhea" id="RHEA:13065"/>
        <dbReference type="ChEBI" id="CHEBI:15377"/>
        <dbReference type="ChEBI" id="CHEBI:15378"/>
        <dbReference type="ChEBI" id="CHEBI:30616"/>
        <dbReference type="ChEBI" id="CHEBI:43474"/>
        <dbReference type="ChEBI" id="CHEBI:456216"/>
        <dbReference type="EC" id="3.6.4.12"/>
    </reaction>
    <physiologicalReaction direction="left-to-right" evidence="6">
        <dbReference type="Rhea" id="RHEA:13066"/>
    </physiologicalReaction>
</comment>
<dbReference type="InterPro" id="IPR050534">
    <property type="entry name" value="Coronavir_polyprotein_1ab"/>
</dbReference>
<dbReference type="GO" id="GO:0035194">
    <property type="term" value="P:regulatory ncRNA-mediated post-transcriptional gene silencing"/>
    <property type="evidence" value="ECO:0000315"/>
    <property type="project" value="WormBase"/>
</dbReference>
<evidence type="ECO:0000256" key="5">
    <source>
        <dbReference type="ARBA" id="ARBA00022840"/>
    </source>
</evidence>
<keyword evidence="3" id="KW-0378">Hydrolase</keyword>
<dbReference type="Gene3D" id="3.40.50.300">
    <property type="entry name" value="P-loop containing nucleotide triphosphate hydrolases"/>
    <property type="match status" value="2"/>
</dbReference>
<dbReference type="Pfam" id="PF13086">
    <property type="entry name" value="AAA_11"/>
    <property type="match status" value="2"/>
</dbReference>
<dbReference type="GO" id="GO:0005524">
    <property type="term" value="F:ATP binding"/>
    <property type="evidence" value="ECO:0007669"/>
    <property type="project" value="UniProtKB-KW"/>
</dbReference>
<keyword evidence="2" id="KW-0547">Nucleotide-binding</keyword>
<dbReference type="GO" id="GO:0030422">
    <property type="term" value="P:siRNA processing"/>
    <property type="evidence" value="ECO:0000315"/>
    <property type="project" value="CACAO"/>
</dbReference>
<dbReference type="GO" id="GO:0003678">
    <property type="term" value="F:DNA helicase activity"/>
    <property type="evidence" value="ECO:0007669"/>
    <property type="project" value="UniProtKB-EC"/>
</dbReference>
<evidence type="ECO:0000256" key="4">
    <source>
        <dbReference type="ARBA" id="ARBA00022806"/>
    </source>
</evidence>
<dbReference type="PeptideAtlas" id="B5TRE1"/>
<organism evidence="9">
    <name type="scientific">Caenorhabditis elegans</name>
    <dbReference type="NCBI Taxonomy" id="6239"/>
    <lineage>
        <taxon>Eukaryota</taxon>
        <taxon>Metazoa</taxon>
        <taxon>Ecdysozoa</taxon>
        <taxon>Nematoda</taxon>
        <taxon>Chromadorea</taxon>
        <taxon>Rhabditida</taxon>
        <taxon>Rhabditina</taxon>
        <taxon>Rhabditomorpha</taxon>
        <taxon>Rhabditoidea</taxon>
        <taxon>Rhabditidae</taxon>
        <taxon>Peloderinae</taxon>
        <taxon>Caenorhabditis</taxon>
    </lineage>
</organism>
<dbReference type="HOGENOM" id="CLU_448524_0_0_1"/>
<evidence type="ECO:0000256" key="1">
    <source>
        <dbReference type="ARBA" id="ARBA00007913"/>
    </source>
</evidence>
<protein>
    <submittedName>
        <fullName evidence="9">ERI-6/7</fullName>
    </submittedName>
</protein>
<dbReference type="InterPro" id="IPR014001">
    <property type="entry name" value="Helicase_ATP-bd"/>
</dbReference>
<dbReference type="CDD" id="cd18808">
    <property type="entry name" value="SF1_C_Upf1"/>
    <property type="match status" value="1"/>
</dbReference>
<dbReference type="PANTHER" id="PTHR43788">
    <property type="entry name" value="DNA2/NAM7 HELICASE FAMILY MEMBER"/>
    <property type="match status" value="1"/>
</dbReference>
<keyword evidence="4" id="KW-0347">Helicase</keyword>
<dbReference type="FunFam" id="3.40.50.300:FF:003369">
    <property type="entry name" value="Protein CBG16740"/>
    <property type="match status" value="1"/>
</dbReference>
<reference evidence="9" key="1">
    <citation type="journal article" date="2008" name="Nature">
        <title>Trans-splicing in C. elegans generates the negative RNAi regulator ERI-6/7.</title>
        <authorList>
            <person name="Fischer S.E.J."/>
            <person name="Butler M.D."/>
            <person name="Pan Q."/>
            <person name="Ruvkun G."/>
        </authorList>
    </citation>
    <scope>NUCLEOTIDE SEQUENCE</scope>
    <source>
        <strain evidence="9">Bristol N2</strain>
    </source>
</reference>
<dbReference type="GO" id="GO:0016787">
    <property type="term" value="F:hydrolase activity"/>
    <property type="evidence" value="ECO:0007669"/>
    <property type="project" value="UniProtKB-KW"/>
</dbReference>
<feature type="domain" description="Helicase ATP-binding" evidence="8">
    <location>
        <begin position="362"/>
        <end position="602"/>
    </location>
</feature>
<dbReference type="SUPFAM" id="SSF52540">
    <property type="entry name" value="P-loop containing nucleoside triphosphate hydrolases"/>
    <property type="match status" value="1"/>
</dbReference>
<dbReference type="FunFam" id="3.40.50.300:FF:003629">
    <property type="entry name" value="Predicted protein"/>
    <property type="match status" value="1"/>
</dbReference>
<evidence type="ECO:0000256" key="3">
    <source>
        <dbReference type="ARBA" id="ARBA00022801"/>
    </source>
</evidence>
<feature type="domain" description="AAA+ ATPase" evidence="7">
    <location>
        <begin position="381"/>
        <end position="590"/>
    </location>
</feature>
<name>B5TRE1_CAEEL</name>
<dbReference type="AlphaFoldDB" id="B5TRE1"/>
<dbReference type="SMART" id="SM00382">
    <property type="entry name" value="AAA"/>
    <property type="match status" value="1"/>
</dbReference>
<dbReference type="SMART" id="SM00487">
    <property type="entry name" value="DEXDc"/>
    <property type="match status" value="1"/>
</dbReference>
<dbReference type="EMBL" id="FJ009006">
    <property type="protein sequence ID" value="ACH90516.1"/>
    <property type="molecule type" value="mRNA"/>
</dbReference>
<accession>B5TRE1</accession>
<dbReference type="InterPro" id="IPR047187">
    <property type="entry name" value="SF1_C_Upf1"/>
</dbReference>
<proteinExistence type="evidence at transcript level"/>
<evidence type="ECO:0000256" key="6">
    <source>
        <dbReference type="ARBA" id="ARBA00048432"/>
    </source>
</evidence>
<dbReference type="PANTHER" id="PTHR43788:SF8">
    <property type="entry name" value="DNA-BINDING PROTEIN SMUBP-2"/>
    <property type="match status" value="1"/>
</dbReference>
<gene>
    <name evidence="9" type="primary">eri-6/7</name>
</gene>